<accession>A0A7X4GQS6</accession>
<sequence length="341" mass="35213">MENLSSSLDPAEWIAIQHASDVGAARRSGQLLADRLGMNETRSGQLALVVTEAATNILKHAGEGSMLLSVASHAGWRCVEVLAVDRGPGIANLQQAMTDGVSSTGTAGTGLGAIRRLSDQFDVYAPPGKGTLVFARLWSDPMPASLPPRYGGVCVSIAGETESGDAWAVAQRPDSITMLAVDGLGHGPEAAKAAAAAIATLKASPAQPPGLLMDACHAALRPTRGAALAIATLHPASQQLAFAGIGNIMASIYVDGVRRQLMSHNGIVGHNVRKVQELQFPCPAGALVVLASDGISTQWDLAQYPGLLSREPAIIAVVLLRDHGRGRDDASVLVLAMPGSP</sequence>
<dbReference type="EMBL" id="WWCK01000004">
    <property type="protein sequence ID" value="MYM67933.1"/>
    <property type="molecule type" value="Genomic_DNA"/>
</dbReference>
<dbReference type="InterPro" id="IPR036890">
    <property type="entry name" value="HATPase_C_sf"/>
</dbReference>
<gene>
    <name evidence="2" type="ORF">GTP45_13975</name>
</gene>
<evidence type="ECO:0000313" key="2">
    <source>
        <dbReference type="EMBL" id="MYM67933.1"/>
    </source>
</evidence>
<dbReference type="Pfam" id="PF13581">
    <property type="entry name" value="HATPase_c_2"/>
    <property type="match status" value="1"/>
</dbReference>
<protein>
    <submittedName>
        <fullName evidence="2">SpoIIE family protein phosphatase</fullName>
    </submittedName>
</protein>
<dbReference type="Gene3D" id="3.60.40.10">
    <property type="entry name" value="PPM-type phosphatase domain"/>
    <property type="match status" value="1"/>
</dbReference>
<dbReference type="AlphaFoldDB" id="A0A7X4GQS6"/>
<dbReference type="InterPro" id="IPR039248">
    <property type="entry name" value="Ptase_RsbX"/>
</dbReference>
<dbReference type="InterPro" id="IPR036457">
    <property type="entry name" value="PPM-type-like_dom_sf"/>
</dbReference>
<dbReference type="InterPro" id="IPR001932">
    <property type="entry name" value="PPM-type_phosphatase-like_dom"/>
</dbReference>
<dbReference type="SMART" id="SM00331">
    <property type="entry name" value="PP2C_SIG"/>
    <property type="match status" value="1"/>
</dbReference>
<name>A0A7X4GQS6_9BURK</name>
<dbReference type="SUPFAM" id="SSF81606">
    <property type="entry name" value="PP2C-like"/>
    <property type="match status" value="1"/>
</dbReference>
<comment type="caution">
    <text evidence="2">The sequence shown here is derived from an EMBL/GenBank/DDBJ whole genome shotgun (WGS) entry which is preliminary data.</text>
</comment>
<dbReference type="PANTHER" id="PTHR35801:SF1">
    <property type="entry name" value="PHOSPHOSERINE PHOSPHATASE RSBX"/>
    <property type="match status" value="1"/>
</dbReference>
<proteinExistence type="predicted"/>
<dbReference type="CDD" id="cd16934">
    <property type="entry name" value="HATPase_RsbT-like"/>
    <property type="match status" value="1"/>
</dbReference>
<dbReference type="Pfam" id="PF07228">
    <property type="entry name" value="SpoIIE"/>
    <property type="match status" value="1"/>
</dbReference>
<dbReference type="InterPro" id="IPR003594">
    <property type="entry name" value="HATPase_dom"/>
</dbReference>
<feature type="domain" description="PPM-type phosphatase" evidence="1">
    <location>
        <begin position="149"/>
        <end position="337"/>
    </location>
</feature>
<evidence type="ECO:0000259" key="1">
    <source>
        <dbReference type="SMART" id="SM00331"/>
    </source>
</evidence>
<dbReference type="Gene3D" id="3.30.565.10">
    <property type="entry name" value="Histidine kinase-like ATPase, C-terminal domain"/>
    <property type="match status" value="1"/>
</dbReference>
<keyword evidence="3" id="KW-1185">Reference proteome</keyword>
<dbReference type="RefSeq" id="WP_161014491.1">
    <property type="nucleotide sequence ID" value="NZ_WWCK01000004.1"/>
</dbReference>
<reference evidence="2 3" key="1">
    <citation type="submission" date="2019-12" db="EMBL/GenBank/DDBJ databases">
        <title>Novel species isolated from a subtropical stream in China.</title>
        <authorList>
            <person name="Lu H."/>
        </authorList>
    </citation>
    <scope>NUCLEOTIDE SEQUENCE [LARGE SCALE GENOMIC DNA]</scope>
    <source>
        <strain evidence="2 3">FT55W</strain>
    </source>
</reference>
<dbReference type="SUPFAM" id="SSF55874">
    <property type="entry name" value="ATPase domain of HSP90 chaperone/DNA topoisomerase II/histidine kinase"/>
    <property type="match status" value="1"/>
</dbReference>
<evidence type="ECO:0000313" key="3">
    <source>
        <dbReference type="Proteomes" id="UP000450012"/>
    </source>
</evidence>
<dbReference type="Proteomes" id="UP000450012">
    <property type="component" value="Unassembled WGS sequence"/>
</dbReference>
<dbReference type="PANTHER" id="PTHR35801">
    <property type="entry name" value="PHOSPHOSERINE PHOSPHATASE RSBX"/>
    <property type="match status" value="1"/>
</dbReference>
<organism evidence="2 3">
    <name type="scientific">Duganella rivi</name>
    <dbReference type="NCBI Taxonomy" id="2666083"/>
    <lineage>
        <taxon>Bacteria</taxon>
        <taxon>Pseudomonadati</taxon>
        <taxon>Pseudomonadota</taxon>
        <taxon>Betaproteobacteria</taxon>
        <taxon>Burkholderiales</taxon>
        <taxon>Oxalobacteraceae</taxon>
        <taxon>Telluria group</taxon>
        <taxon>Duganella</taxon>
    </lineage>
</organism>